<organism evidence="2 3">
    <name type="scientific">Aphanomyces astaci</name>
    <name type="common">Crayfish plague agent</name>
    <dbReference type="NCBI Taxonomy" id="112090"/>
    <lineage>
        <taxon>Eukaryota</taxon>
        <taxon>Sar</taxon>
        <taxon>Stramenopiles</taxon>
        <taxon>Oomycota</taxon>
        <taxon>Saprolegniomycetes</taxon>
        <taxon>Saprolegniales</taxon>
        <taxon>Verrucalvaceae</taxon>
        <taxon>Aphanomyces</taxon>
    </lineage>
</organism>
<dbReference type="AlphaFoldDB" id="A0A397A8K6"/>
<comment type="caution">
    <text evidence="2">The sequence shown here is derived from an EMBL/GenBank/DDBJ whole genome shotgun (WGS) entry which is preliminary data.</text>
</comment>
<evidence type="ECO:0000313" key="3">
    <source>
        <dbReference type="Proteomes" id="UP000265427"/>
    </source>
</evidence>
<dbReference type="PANTHER" id="PTHR11158">
    <property type="entry name" value="MSF1/PX19 RELATED"/>
    <property type="match status" value="1"/>
</dbReference>
<name>A0A397A8K6_APHAT</name>
<proteinExistence type="predicted"/>
<feature type="domain" description="PRELI/MSF1" evidence="1">
    <location>
        <begin position="2"/>
        <end position="174"/>
    </location>
</feature>
<accession>A0A397A8K6</accession>
<gene>
    <name evidence="2" type="ORF">DYB36_005442</name>
</gene>
<dbReference type="InterPro" id="IPR037365">
    <property type="entry name" value="Slowmo/Ups"/>
</dbReference>
<dbReference type="Proteomes" id="UP000265427">
    <property type="component" value="Unassembled WGS sequence"/>
</dbReference>
<evidence type="ECO:0000259" key="1">
    <source>
        <dbReference type="PROSITE" id="PS50904"/>
    </source>
</evidence>
<evidence type="ECO:0000313" key="2">
    <source>
        <dbReference type="EMBL" id="RHY03892.1"/>
    </source>
</evidence>
<protein>
    <recommendedName>
        <fullName evidence="1">PRELI/MSF1 domain-containing protein</fullName>
    </recommendedName>
</protein>
<dbReference type="PROSITE" id="PS50904">
    <property type="entry name" value="PRELI_MSF1"/>
    <property type="match status" value="1"/>
</dbReference>
<dbReference type="EMBL" id="QUSZ01006999">
    <property type="protein sequence ID" value="RHY03892.1"/>
    <property type="molecule type" value="Genomic_DNA"/>
</dbReference>
<sequence>MGRIQRSEHVFPYGWDVVTAAFWRKYPHPMLPHVEKMDVISRFIDEQGCLHTARLGVCSPINVPSWVTYILGTHYSHVYEESVCDPVSKTLHLRSTNLSYRSIAVVDEICTYAAAESILSPSQPSTLYTQVSRVNALLPFFSQAFEEYWVERGTATARQGVLAMDELCSGKSSC</sequence>
<reference evidence="2 3" key="1">
    <citation type="submission" date="2018-08" db="EMBL/GenBank/DDBJ databases">
        <title>Aphanomyces genome sequencing and annotation.</title>
        <authorList>
            <person name="Minardi D."/>
            <person name="Oidtmann B."/>
            <person name="Van Der Giezen M."/>
            <person name="Studholme D.J."/>
        </authorList>
    </citation>
    <scope>NUCLEOTIDE SEQUENCE [LARGE SCALE GENOMIC DNA]</scope>
    <source>
        <strain evidence="2 3">Kv</strain>
    </source>
</reference>
<dbReference type="GO" id="GO:0005758">
    <property type="term" value="C:mitochondrial intermembrane space"/>
    <property type="evidence" value="ECO:0007669"/>
    <property type="project" value="InterPro"/>
</dbReference>
<dbReference type="Pfam" id="PF04707">
    <property type="entry name" value="PRELI"/>
    <property type="match status" value="1"/>
</dbReference>
<dbReference type="InterPro" id="IPR006797">
    <property type="entry name" value="PRELI/MSF1_dom"/>
</dbReference>
<dbReference type="VEuPathDB" id="FungiDB:H257_11577"/>